<evidence type="ECO:0000313" key="1">
    <source>
        <dbReference type="EMBL" id="CAD7285766.1"/>
    </source>
</evidence>
<gene>
    <name evidence="1" type="ORF">NMOB1V02_LOCUS13368</name>
</gene>
<dbReference type="Proteomes" id="UP000678499">
    <property type="component" value="Unassembled WGS sequence"/>
</dbReference>
<sequence length="53" mass="5637">LHIVAELTERPATVAMTGLLLAYGADPAIGGTGLIKLLQDKNKYVRPNSFQLG</sequence>
<proteinExistence type="predicted"/>
<evidence type="ECO:0000313" key="2">
    <source>
        <dbReference type="Proteomes" id="UP000678499"/>
    </source>
</evidence>
<organism evidence="1">
    <name type="scientific">Notodromas monacha</name>
    <dbReference type="NCBI Taxonomy" id="399045"/>
    <lineage>
        <taxon>Eukaryota</taxon>
        <taxon>Metazoa</taxon>
        <taxon>Ecdysozoa</taxon>
        <taxon>Arthropoda</taxon>
        <taxon>Crustacea</taxon>
        <taxon>Oligostraca</taxon>
        <taxon>Ostracoda</taxon>
        <taxon>Podocopa</taxon>
        <taxon>Podocopida</taxon>
        <taxon>Cypridocopina</taxon>
        <taxon>Cypridoidea</taxon>
        <taxon>Cyprididae</taxon>
        <taxon>Notodromas</taxon>
    </lineage>
</organism>
<name>A0A7R9GLH8_9CRUS</name>
<keyword evidence="2" id="KW-1185">Reference proteome</keyword>
<dbReference type="EMBL" id="CAJPEX010022111">
    <property type="protein sequence ID" value="CAG0925918.1"/>
    <property type="molecule type" value="Genomic_DNA"/>
</dbReference>
<dbReference type="AlphaFoldDB" id="A0A7R9GLH8"/>
<dbReference type="EMBL" id="OA904148">
    <property type="protein sequence ID" value="CAD7285766.1"/>
    <property type="molecule type" value="Genomic_DNA"/>
</dbReference>
<accession>A0A7R9GLH8</accession>
<reference evidence="1" key="1">
    <citation type="submission" date="2020-11" db="EMBL/GenBank/DDBJ databases">
        <authorList>
            <person name="Tran Van P."/>
        </authorList>
    </citation>
    <scope>NUCLEOTIDE SEQUENCE</scope>
</reference>
<feature type="non-terminal residue" evidence="1">
    <location>
        <position position="1"/>
    </location>
</feature>
<protein>
    <submittedName>
        <fullName evidence="1">Uncharacterized protein</fullName>
    </submittedName>
</protein>